<evidence type="ECO:0008006" key="3">
    <source>
        <dbReference type="Google" id="ProtNLM"/>
    </source>
</evidence>
<dbReference type="STRING" id="321267.SHM7688_02841"/>
<dbReference type="PROSITE" id="PS51257">
    <property type="entry name" value="PROKAR_LIPOPROTEIN"/>
    <property type="match status" value="1"/>
</dbReference>
<dbReference type="RefSeq" id="WP_058240550.1">
    <property type="nucleotide sequence ID" value="NZ_CYPW01000027.1"/>
</dbReference>
<dbReference type="AlphaFoldDB" id="A0A0P1FAV9"/>
<name>A0A0P1FAV9_9RHOB</name>
<protein>
    <recommendedName>
        <fullName evidence="3">Lipoprotein</fullName>
    </recommendedName>
</protein>
<dbReference type="EMBL" id="CYPW01000027">
    <property type="protein sequence ID" value="CUH53387.1"/>
    <property type="molecule type" value="Genomic_DNA"/>
</dbReference>
<evidence type="ECO:0000313" key="1">
    <source>
        <dbReference type="EMBL" id="CUH53387.1"/>
    </source>
</evidence>
<sequence length="126" mass="14078">MKHTLLASCTALALAGCKSGIDRLGAQVPAGFSIVKLESSDAKSSICQRATFRVDLANEDVLSLFEPLKALYSSSFLNCVEGEERETWRAAIQRGDALWYVNESQEEWHFWFDPTHQRLLVMLLAA</sequence>
<keyword evidence="2" id="KW-1185">Reference proteome</keyword>
<organism evidence="1 2">
    <name type="scientific">Shimia marina</name>
    <dbReference type="NCBI Taxonomy" id="321267"/>
    <lineage>
        <taxon>Bacteria</taxon>
        <taxon>Pseudomonadati</taxon>
        <taxon>Pseudomonadota</taxon>
        <taxon>Alphaproteobacteria</taxon>
        <taxon>Rhodobacterales</taxon>
        <taxon>Roseobacteraceae</taxon>
    </lineage>
</organism>
<proteinExistence type="predicted"/>
<dbReference type="Proteomes" id="UP000054823">
    <property type="component" value="Unassembled WGS sequence"/>
</dbReference>
<reference evidence="1 2" key="1">
    <citation type="submission" date="2015-09" db="EMBL/GenBank/DDBJ databases">
        <authorList>
            <consortium name="Swine Surveillance"/>
        </authorList>
    </citation>
    <scope>NUCLEOTIDE SEQUENCE [LARGE SCALE GENOMIC DNA]</scope>
    <source>
        <strain evidence="1 2">CECT 7688</strain>
    </source>
</reference>
<accession>A0A0P1FAV9</accession>
<gene>
    <name evidence="1" type="ORF">SHM7688_02841</name>
</gene>
<evidence type="ECO:0000313" key="2">
    <source>
        <dbReference type="Proteomes" id="UP000054823"/>
    </source>
</evidence>